<dbReference type="EMBL" id="CDMH01000057">
    <property type="protein sequence ID" value="CRF43041.1"/>
    <property type="molecule type" value="Genomic_DNA"/>
</dbReference>
<reference evidence="4" key="1">
    <citation type="submission" date="2014-12" db="EMBL/GenBank/DDBJ databases">
        <title>Whole genome sequences of four Staphylococcus schleiferi canine isolates.</title>
        <authorList>
            <person name="Misic A.M."/>
            <person name="Cain C."/>
            <person name="Morris D.O."/>
            <person name="Rankin S."/>
            <person name="Beiting D."/>
        </authorList>
    </citation>
    <scope>NUCLEOTIDE SEQUENCE</scope>
    <source>
        <strain evidence="2">ASB11</strain>
        <strain evidence="3">ASB13</strain>
        <strain evidence="4">ASB9</strain>
    </source>
</reference>
<gene>
    <name evidence="2" type="ORF">HAL011_04100</name>
    <name evidence="3" type="ORF">HAL013_12650</name>
    <name evidence="4" type="ORF">HAL09_08460</name>
</gene>
<reference evidence="6 7" key="2">
    <citation type="submission" date="2014-12" db="EMBL/GenBank/DDBJ databases">
        <authorList>
            <person name="Jaenicke S."/>
        </authorList>
    </citation>
    <scope>NUCLEOTIDE SEQUENCE [LARGE SCALE GENOMIC DNA]</scope>
</reference>
<dbReference type="Proteomes" id="UP000041394">
    <property type="component" value="Unassembled WGS sequence"/>
</dbReference>
<dbReference type="SUPFAM" id="SSF52833">
    <property type="entry name" value="Thioredoxin-like"/>
    <property type="match status" value="1"/>
</dbReference>
<keyword evidence="4" id="KW-0413">Isomerase</keyword>
<feature type="domain" description="Disulfide isomerase DsbG N-terminal" evidence="1">
    <location>
        <begin position="27"/>
        <end position="115"/>
    </location>
</feature>
<dbReference type="Proteomes" id="UP000045175">
    <property type="component" value="Unassembled WGS sequence"/>
</dbReference>
<dbReference type="InterPro" id="IPR041556">
    <property type="entry name" value="DsbG_N"/>
</dbReference>
<keyword evidence="5" id="KW-1185">Reference proteome</keyword>
<evidence type="ECO:0000313" key="7">
    <source>
        <dbReference type="Proteomes" id="UP000045175"/>
    </source>
</evidence>
<dbReference type="STRING" id="1578720.HAL011_04100"/>
<dbReference type="EMBL" id="CDML01000011">
    <property type="protein sequence ID" value="CRF40648.1"/>
    <property type="molecule type" value="Genomic_DNA"/>
</dbReference>
<evidence type="ECO:0000259" key="1">
    <source>
        <dbReference type="Pfam" id="PF18257"/>
    </source>
</evidence>
<evidence type="ECO:0000313" key="5">
    <source>
        <dbReference type="Proteomes" id="UP000038622"/>
    </source>
</evidence>
<dbReference type="GeneID" id="82131410"/>
<evidence type="ECO:0000313" key="6">
    <source>
        <dbReference type="Proteomes" id="UP000041394"/>
    </source>
</evidence>
<evidence type="ECO:0000313" key="4">
    <source>
        <dbReference type="EMBL" id="CRF44270.1"/>
    </source>
</evidence>
<sequence length="254" mass="28538">MRRLFCALSLCAGLLGAVESKIGQAVVDLIDKEIHKKVSVLEVKPLKSNKEFQVVVVEDPDTKYHIPLLVDKNADLVMGLTNIFFSKSKQDTEFVQDLYHSTQSHNFKQQNSTALNALFEGLPKGYTIDLKSTTPGVKKNLYIISDPKCPHCHHELEQIDKRLKEANVHMVLVGFLGHESTLKAADILKQVKKAHSTQDKVDLLQKVYAIAYKPTDAPDDKIQEVEKVTKKILDTGLVKGVPFLYEYQAKANKK</sequence>
<dbReference type="Gene3D" id="3.40.30.10">
    <property type="entry name" value="Glutaredoxin"/>
    <property type="match status" value="1"/>
</dbReference>
<organism evidence="4 6">
    <name type="scientific">Helicobacter ailurogastricus</name>
    <dbReference type="NCBI Taxonomy" id="1578720"/>
    <lineage>
        <taxon>Bacteria</taxon>
        <taxon>Pseudomonadati</taxon>
        <taxon>Campylobacterota</taxon>
        <taxon>Epsilonproteobacteria</taxon>
        <taxon>Campylobacterales</taxon>
        <taxon>Helicobacteraceae</taxon>
        <taxon>Helicobacter</taxon>
    </lineage>
</organism>
<dbReference type="GO" id="GO:0016853">
    <property type="term" value="F:isomerase activity"/>
    <property type="evidence" value="ECO:0007669"/>
    <property type="project" value="UniProtKB-KW"/>
</dbReference>
<dbReference type="OrthoDB" id="9800545at2"/>
<dbReference type="RefSeq" id="WP_053941639.1">
    <property type="nucleotide sequence ID" value="NZ_BSWP01000007.1"/>
</dbReference>
<dbReference type="InterPro" id="IPR036249">
    <property type="entry name" value="Thioredoxin-like_sf"/>
</dbReference>
<reference evidence="5" key="3">
    <citation type="submission" date="2014-12" db="EMBL/GenBank/DDBJ databases">
        <authorList>
            <person name="Smet A."/>
        </authorList>
    </citation>
    <scope>NUCLEOTIDE SEQUENCE [LARGE SCALE GENOMIC DNA]</scope>
</reference>
<dbReference type="Gene3D" id="3.10.450.520">
    <property type="match status" value="1"/>
</dbReference>
<dbReference type="Pfam" id="PF18257">
    <property type="entry name" value="DsbG_N"/>
    <property type="match status" value="1"/>
</dbReference>
<dbReference type="EMBL" id="CDMN01000034">
    <property type="protein sequence ID" value="CRF44270.1"/>
    <property type="molecule type" value="Genomic_DNA"/>
</dbReference>
<protein>
    <submittedName>
        <fullName evidence="4">PROTEIN DISULPHIDE ISOMERASE</fullName>
    </submittedName>
</protein>
<proteinExistence type="predicted"/>
<evidence type="ECO:0000313" key="3">
    <source>
        <dbReference type="EMBL" id="CRF43041.1"/>
    </source>
</evidence>
<accession>A0A0K2XA92</accession>
<dbReference type="AlphaFoldDB" id="A0A0K2XA92"/>
<evidence type="ECO:0000313" key="2">
    <source>
        <dbReference type="EMBL" id="CRF40648.1"/>
    </source>
</evidence>
<dbReference type="Proteomes" id="UP000038622">
    <property type="component" value="Unassembled WGS sequence"/>
</dbReference>
<name>A0A0K2XA92_9HELI</name>